<evidence type="ECO:0000313" key="1">
    <source>
        <dbReference type="EMBL" id="BAN02449.1"/>
    </source>
</evidence>
<dbReference type="Proteomes" id="UP000011863">
    <property type="component" value="Chromosome"/>
</dbReference>
<evidence type="ECO:0008006" key="3">
    <source>
        <dbReference type="Google" id="ProtNLM"/>
    </source>
</evidence>
<dbReference type="RefSeq" id="WP_015441696.1">
    <property type="nucleotide sequence ID" value="NC_020520.1"/>
</dbReference>
<dbReference type="NCBIfam" id="NF047719">
    <property type="entry name" value="SCO6745_fam_HTH"/>
    <property type="match status" value="1"/>
</dbReference>
<accession>A0A6C7EB70</accession>
<dbReference type="KEGG" id="aym:YM304_21350"/>
<sequence length="281" mass="30282">MAAAFDPTIGRKTWRSLEAYHGAIYFAPEAAEAYAAVGVDDRMTGYFASRSAAMGAVTADVVIATFYNFNHDLIRRSMADVWNVVTPTDLVAARFRAADAMIRRLVDAADLDSAEMRRAATIARRAAEAACEQPHGRPLFAANAGLDWPDEPHMVLWHAQTLLREFRGDGHLAALVAADLDGCEALVTHGAAGDVPASILKASRQRTDDEWAAATESLQARGWLDADGAFTEAGRQARADIETTTDRMAAAPYAAIGDARCAELRDLVRPWSAAMASVFGR</sequence>
<reference evidence="1 2" key="1">
    <citation type="journal article" date="2013" name="Int. J. Syst. Evol. Microbiol.">
        <title>Ilumatobacter nonamiense sp. nov. and Ilumatobacter coccineum sp. nov., isolated from seashore sand.</title>
        <authorList>
            <person name="Matsumoto A."/>
            <person name="Kasai H."/>
            <person name="Matsuo Y."/>
            <person name="Shizuri Y."/>
            <person name="Ichikawa N."/>
            <person name="Fujita N."/>
            <person name="Omura S."/>
            <person name="Takahashi Y."/>
        </authorList>
    </citation>
    <scope>NUCLEOTIDE SEQUENCE [LARGE SCALE GENOMIC DNA]</scope>
    <source>
        <strain evidence="2">NBRC 103263 / KCTC 29153 / YM16-304</strain>
    </source>
</reference>
<keyword evidence="2" id="KW-1185">Reference proteome</keyword>
<dbReference type="InterPro" id="IPR054058">
    <property type="entry name" value="HTH_67"/>
</dbReference>
<name>A0A6C7EB70_ILUCY</name>
<protein>
    <recommendedName>
        <fullName evidence="3">SalK</fullName>
    </recommendedName>
</protein>
<dbReference type="EMBL" id="AP012057">
    <property type="protein sequence ID" value="BAN02449.1"/>
    <property type="molecule type" value="Genomic_DNA"/>
</dbReference>
<organism evidence="1 2">
    <name type="scientific">Ilumatobacter coccineus (strain NBRC 103263 / KCTC 29153 / YM16-304)</name>
    <dbReference type="NCBI Taxonomy" id="1313172"/>
    <lineage>
        <taxon>Bacteria</taxon>
        <taxon>Bacillati</taxon>
        <taxon>Actinomycetota</taxon>
        <taxon>Acidimicrobiia</taxon>
        <taxon>Acidimicrobiales</taxon>
        <taxon>Ilumatobacteraceae</taxon>
        <taxon>Ilumatobacter</taxon>
    </lineage>
</organism>
<evidence type="ECO:0000313" key="2">
    <source>
        <dbReference type="Proteomes" id="UP000011863"/>
    </source>
</evidence>
<dbReference type="AlphaFoldDB" id="A0A6C7EB70"/>
<proteinExistence type="predicted"/>
<dbReference type="Pfam" id="PF21863">
    <property type="entry name" value="HTH_67"/>
    <property type="match status" value="1"/>
</dbReference>
<gene>
    <name evidence="1" type="ORF">YM304_21350</name>
</gene>
<dbReference type="OrthoDB" id="157052at2"/>